<keyword evidence="6" id="KW-0136">Cellulose degradation</keyword>
<dbReference type="Proteomes" id="UP001295794">
    <property type="component" value="Unassembled WGS sequence"/>
</dbReference>
<evidence type="ECO:0000256" key="1">
    <source>
        <dbReference type="ARBA" id="ARBA00001973"/>
    </source>
</evidence>
<dbReference type="GO" id="GO:0005576">
    <property type="term" value="C:extracellular region"/>
    <property type="evidence" value="ECO:0007669"/>
    <property type="project" value="UniProtKB-SubCell"/>
</dbReference>
<evidence type="ECO:0000256" key="2">
    <source>
        <dbReference type="ARBA" id="ARBA00004613"/>
    </source>
</evidence>
<evidence type="ECO:0000313" key="20">
    <source>
        <dbReference type="Proteomes" id="UP001295794"/>
    </source>
</evidence>
<evidence type="ECO:0000256" key="11">
    <source>
        <dbReference type="ARBA" id="ARBA00023277"/>
    </source>
</evidence>
<evidence type="ECO:0000256" key="7">
    <source>
        <dbReference type="ARBA" id="ARBA00023002"/>
    </source>
</evidence>
<dbReference type="AlphaFoldDB" id="A0AAD2I0S0"/>
<evidence type="ECO:0000256" key="3">
    <source>
        <dbReference type="ARBA" id="ARBA00022525"/>
    </source>
</evidence>
<dbReference type="Pfam" id="PF03443">
    <property type="entry name" value="AA9"/>
    <property type="match status" value="1"/>
</dbReference>
<keyword evidence="11" id="KW-0119">Carbohydrate metabolism</keyword>
<comment type="catalytic activity">
    <reaction evidence="14">
        <text>[(1-&gt;4)-beta-D-glucosyl]n+m + reduced acceptor + O2 = 4-dehydro-beta-D-glucosyl-[(1-&gt;4)-beta-D-glucosyl]n-1 + [(1-&gt;4)-beta-D-glucosyl]m + acceptor + H2O.</text>
        <dbReference type="EC" id="1.14.99.56"/>
    </reaction>
</comment>
<name>A0AAD2I0S0_9AGAR</name>
<keyword evidence="7" id="KW-0560">Oxidoreductase</keyword>
<dbReference type="CDD" id="cd21175">
    <property type="entry name" value="LPMO_AA9"/>
    <property type="match status" value="1"/>
</dbReference>
<keyword evidence="5 17" id="KW-0732">Signal</keyword>
<keyword evidence="12" id="KW-0624">Polysaccharide degradation</keyword>
<evidence type="ECO:0000256" key="8">
    <source>
        <dbReference type="ARBA" id="ARBA00023008"/>
    </source>
</evidence>
<evidence type="ECO:0000256" key="12">
    <source>
        <dbReference type="ARBA" id="ARBA00023326"/>
    </source>
</evidence>
<comment type="similarity">
    <text evidence="13">Belongs to the polysaccharide monooxygenase AA9 family.</text>
</comment>
<feature type="signal peptide" evidence="17">
    <location>
        <begin position="1"/>
        <end position="22"/>
    </location>
</feature>
<organism evidence="19 20">
    <name type="scientific">Mycena citricolor</name>
    <dbReference type="NCBI Taxonomy" id="2018698"/>
    <lineage>
        <taxon>Eukaryota</taxon>
        <taxon>Fungi</taxon>
        <taxon>Dikarya</taxon>
        <taxon>Basidiomycota</taxon>
        <taxon>Agaricomycotina</taxon>
        <taxon>Agaricomycetes</taxon>
        <taxon>Agaricomycetidae</taxon>
        <taxon>Agaricales</taxon>
        <taxon>Marasmiineae</taxon>
        <taxon>Mycenaceae</taxon>
        <taxon>Mycena</taxon>
    </lineage>
</organism>
<dbReference type="Gene3D" id="2.70.50.70">
    <property type="match status" value="1"/>
</dbReference>
<protein>
    <recommendedName>
        <fullName evidence="15">lytic cellulose monooxygenase (C4-dehydrogenating)</fullName>
        <ecNumber evidence="15">1.14.99.56</ecNumber>
    </recommendedName>
</protein>
<comment type="cofactor">
    <cofactor evidence="1">
        <name>Cu(2+)</name>
        <dbReference type="ChEBI" id="CHEBI:29036"/>
    </cofactor>
</comment>
<feature type="region of interest" description="Disordered" evidence="16">
    <location>
        <begin position="250"/>
        <end position="331"/>
    </location>
</feature>
<evidence type="ECO:0000256" key="4">
    <source>
        <dbReference type="ARBA" id="ARBA00022723"/>
    </source>
</evidence>
<comment type="subcellular location">
    <subcellularLocation>
        <location evidence="2">Secreted</location>
    </subcellularLocation>
</comment>
<evidence type="ECO:0000256" key="9">
    <source>
        <dbReference type="ARBA" id="ARBA00023033"/>
    </source>
</evidence>
<evidence type="ECO:0000256" key="14">
    <source>
        <dbReference type="ARBA" id="ARBA00045077"/>
    </source>
</evidence>
<evidence type="ECO:0000256" key="10">
    <source>
        <dbReference type="ARBA" id="ARBA00023157"/>
    </source>
</evidence>
<evidence type="ECO:0000256" key="5">
    <source>
        <dbReference type="ARBA" id="ARBA00022729"/>
    </source>
</evidence>
<dbReference type="PANTHER" id="PTHR33353">
    <property type="entry name" value="PUTATIVE (AFU_ORTHOLOGUE AFUA_1G12560)-RELATED"/>
    <property type="match status" value="1"/>
</dbReference>
<dbReference type="GO" id="GO:0030245">
    <property type="term" value="P:cellulose catabolic process"/>
    <property type="evidence" value="ECO:0007669"/>
    <property type="project" value="UniProtKB-KW"/>
</dbReference>
<comment type="caution">
    <text evidence="19">The sequence shown here is derived from an EMBL/GenBank/DDBJ whole genome shotgun (WGS) entry which is preliminary data.</text>
</comment>
<feature type="compositionally biased region" description="Basic residues" evidence="16">
    <location>
        <begin position="317"/>
        <end position="327"/>
    </location>
</feature>
<feature type="domain" description="Auxiliary Activity family 9 catalytic" evidence="18">
    <location>
        <begin position="23"/>
        <end position="233"/>
    </location>
</feature>
<keyword evidence="20" id="KW-1185">Reference proteome</keyword>
<reference evidence="19" key="1">
    <citation type="submission" date="2023-11" db="EMBL/GenBank/DDBJ databases">
        <authorList>
            <person name="De Vega J J."/>
            <person name="De Vega J J."/>
        </authorList>
    </citation>
    <scope>NUCLEOTIDE SEQUENCE</scope>
</reference>
<keyword evidence="3" id="KW-0964">Secreted</keyword>
<dbReference type="EC" id="1.14.99.56" evidence="15"/>
<gene>
    <name evidence="19" type="ORF">MYCIT1_LOCUS38617</name>
</gene>
<dbReference type="PANTHER" id="PTHR33353:SF10">
    <property type="entry name" value="ENDO-BETA-1,4-GLUCANASE D"/>
    <property type="match status" value="1"/>
</dbReference>
<dbReference type="GO" id="GO:0004497">
    <property type="term" value="F:monooxygenase activity"/>
    <property type="evidence" value="ECO:0007669"/>
    <property type="project" value="UniProtKB-KW"/>
</dbReference>
<evidence type="ECO:0000313" key="19">
    <source>
        <dbReference type="EMBL" id="CAK5285005.1"/>
    </source>
</evidence>
<proteinExistence type="inferred from homology"/>
<evidence type="ECO:0000256" key="16">
    <source>
        <dbReference type="SAM" id="MobiDB-lite"/>
    </source>
</evidence>
<sequence>MQFTVSFAIFLSAATLVVPASAHGWTSKVVVGGKSFLGNEPAEQQPTPNPSIVRQISTVSPVKDLSSTDLICGNSATKASQVATVAAGSAMQVSLLTLSGNWFHDVGPIMAYMASCGSTSCKDFDATGAKWFKIYEAGLDPSTGTWFQANLDNGSPINVTIPANLKAGNYLLRTEVVALHTAQSPGGAEFYPSCSQLSVTGTGSAVPKASELVQFPGAYGTNDPGVLIDVYDMKAAYRFPGPVVASFVSGSSAAAPPSNSPQPSESASSVSTETATHSTTVHHSSAPTAKSTTAPHHTTTVVAPASTPTSTTTAKTCKAKHASRRRDARIDRDFVRNEVRRSRARHMHAGAVPRSF</sequence>
<dbReference type="InterPro" id="IPR005103">
    <property type="entry name" value="AA9_LPMO"/>
</dbReference>
<evidence type="ECO:0000259" key="18">
    <source>
        <dbReference type="Pfam" id="PF03443"/>
    </source>
</evidence>
<evidence type="ECO:0000256" key="13">
    <source>
        <dbReference type="ARBA" id="ARBA00044502"/>
    </source>
</evidence>
<feature type="compositionally biased region" description="Low complexity" evidence="16">
    <location>
        <begin position="250"/>
        <end position="316"/>
    </location>
</feature>
<keyword evidence="9" id="KW-0503">Monooxygenase</keyword>
<dbReference type="EMBL" id="CAVNYO010000483">
    <property type="protein sequence ID" value="CAK5285005.1"/>
    <property type="molecule type" value="Genomic_DNA"/>
</dbReference>
<accession>A0AAD2I0S0</accession>
<dbReference type="InterPro" id="IPR049892">
    <property type="entry name" value="AA9"/>
</dbReference>
<keyword evidence="4" id="KW-0479">Metal-binding</keyword>
<keyword evidence="8" id="KW-0186">Copper</keyword>
<evidence type="ECO:0000256" key="15">
    <source>
        <dbReference type="ARBA" id="ARBA00047174"/>
    </source>
</evidence>
<feature type="chain" id="PRO_5042053166" description="lytic cellulose monooxygenase (C4-dehydrogenating)" evidence="17">
    <location>
        <begin position="23"/>
        <end position="356"/>
    </location>
</feature>
<evidence type="ECO:0000256" key="6">
    <source>
        <dbReference type="ARBA" id="ARBA00023001"/>
    </source>
</evidence>
<dbReference type="GO" id="GO:0046872">
    <property type="term" value="F:metal ion binding"/>
    <property type="evidence" value="ECO:0007669"/>
    <property type="project" value="UniProtKB-KW"/>
</dbReference>
<keyword evidence="10" id="KW-1015">Disulfide bond</keyword>
<evidence type="ECO:0000256" key="17">
    <source>
        <dbReference type="SAM" id="SignalP"/>
    </source>
</evidence>